<proteinExistence type="inferred from homology"/>
<dbReference type="InterPro" id="IPR016035">
    <property type="entry name" value="Acyl_Trfase/lysoPLipase"/>
</dbReference>
<feature type="active site" description="Nucleophile" evidence="3">
    <location>
        <position position="95"/>
    </location>
</feature>
<dbReference type="PANTHER" id="PTHR32176">
    <property type="entry name" value="XYLOSE ISOMERASE"/>
    <property type="match status" value="1"/>
</dbReference>
<dbReference type="AlphaFoldDB" id="A0A834ZB83"/>
<feature type="short sequence motif" description="GXGXXG" evidence="3">
    <location>
        <begin position="55"/>
        <end position="60"/>
    </location>
</feature>
<comment type="caution">
    <text evidence="7">The sequence shown here is derived from an EMBL/GenBank/DDBJ whole genome shotgun (WGS) entry which is preliminary data.</text>
</comment>
<gene>
    <name evidence="7" type="ORF">HHK36_009146</name>
</gene>
<comment type="function">
    <text evidence="4">Lipolytic acyl hydrolase (LAH).</text>
</comment>
<dbReference type="GO" id="GO:0047372">
    <property type="term" value="F:monoacylglycerol lipase activity"/>
    <property type="evidence" value="ECO:0007669"/>
    <property type="project" value="TreeGrafter"/>
</dbReference>
<evidence type="ECO:0000313" key="8">
    <source>
        <dbReference type="Proteomes" id="UP000655225"/>
    </source>
</evidence>
<feature type="short sequence motif" description="GXSXG" evidence="3">
    <location>
        <begin position="93"/>
        <end position="97"/>
    </location>
</feature>
<dbReference type="PROSITE" id="PS51635">
    <property type="entry name" value="PNPLA"/>
    <property type="match status" value="1"/>
</dbReference>
<feature type="signal peptide" evidence="5">
    <location>
        <begin position="1"/>
        <end position="19"/>
    </location>
</feature>
<keyword evidence="3 4" id="KW-0378">Hydrolase</keyword>
<comment type="domain">
    <text evidence="4">The nitrogen atoms of the two glycine residues in the GGXR motif define the oxyanion hole, and stabilize the oxyanion that forms during the nucleophilic attack by the catalytic serine during substrate cleavage.</text>
</comment>
<keyword evidence="3 4" id="KW-0442">Lipid degradation</keyword>
<dbReference type="Gene3D" id="3.40.1090.10">
    <property type="entry name" value="Cytosolic phospholipase A2 catalytic domain"/>
    <property type="match status" value="1"/>
</dbReference>
<dbReference type="GO" id="GO:0016042">
    <property type="term" value="P:lipid catabolic process"/>
    <property type="evidence" value="ECO:0007669"/>
    <property type="project" value="UniProtKB-UniRule"/>
</dbReference>
<dbReference type="EC" id="3.1.1.-" evidence="4"/>
<organism evidence="7 8">
    <name type="scientific">Tetracentron sinense</name>
    <name type="common">Spur-leaf</name>
    <dbReference type="NCBI Taxonomy" id="13715"/>
    <lineage>
        <taxon>Eukaryota</taxon>
        <taxon>Viridiplantae</taxon>
        <taxon>Streptophyta</taxon>
        <taxon>Embryophyta</taxon>
        <taxon>Tracheophyta</taxon>
        <taxon>Spermatophyta</taxon>
        <taxon>Magnoliopsida</taxon>
        <taxon>Trochodendrales</taxon>
        <taxon>Trochodendraceae</taxon>
        <taxon>Tetracentron</taxon>
    </lineage>
</organism>
<evidence type="ECO:0000256" key="1">
    <source>
        <dbReference type="ARBA" id="ARBA00010240"/>
    </source>
</evidence>
<dbReference type="SUPFAM" id="SSF52151">
    <property type="entry name" value="FabD/lysophospholipase-like"/>
    <property type="match status" value="1"/>
</dbReference>
<reference evidence="7 8" key="1">
    <citation type="submission" date="2020-04" db="EMBL/GenBank/DDBJ databases">
        <title>Plant Genome Project.</title>
        <authorList>
            <person name="Zhang R.-G."/>
        </authorList>
    </citation>
    <scope>NUCLEOTIDE SEQUENCE [LARGE SCALE GENOMIC DNA]</scope>
    <source>
        <strain evidence="7">YNK0</strain>
        <tissue evidence="7">Leaf</tissue>
    </source>
</reference>
<evidence type="ECO:0000256" key="5">
    <source>
        <dbReference type="SAM" id="SignalP"/>
    </source>
</evidence>
<dbReference type="PANTHER" id="PTHR32176:SF120">
    <property type="entry name" value="PATATIN"/>
    <property type="match status" value="1"/>
</dbReference>
<dbReference type="OMA" id="PMSWSNS"/>
<feature type="short sequence motif" description="DGA/G" evidence="3">
    <location>
        <begin position="222"/>
        <end position="224"/>
    </location>
</feature>
<evidence type="ECO:0000259" key="6">
    <source>
        <dbReference type="PROSITE" id="PS51635"/>
    </source>
</evidence>
<evidence type="ECO:0000256" key="4">
    <source>
        <dbReference type="RuleBase" id="RU361262"/>
    </source>
</evidence>
<dbReference type="EMBL" id="JABCRI010000006">
    <property type="protein sequence ID" value="KAF8404264.1"/>
    <property type="molecule type" value="Genomic_DNA"/>
</dbReference>
<dbReference type="GO" id="GO:0004620">
    <property type="term" value="F:phospholipase activity"/>
    <property type="evidence" value="ECO:0007669"/>
    <property type="project" value="TreeGrafter"/>
</dbReference>
<feature type="domain" description="PNPLA" evidence="6">
    <location>
        <begin position="51"/>
        <end position="235"/>
    </location>
</feature>
<dbReference type="Pfam" id="PF01734">
    <property type="entry name" value="Patatin"/>
    <property type="match status" value="1"/>
</dbReference>
<comment type="similarity">
    <text evidence="1 4">Belongs to the patatin family.</text>
</comment>
<accession>A0A834ZB83</accession>
<protein>
    <recommendedName>
        <fullName evidence="4">Patatin</fullName>
        <ecNumber evidence="4">3.1.1.-</ecNumber>
    </recommendedName>
</protein>
<keyword evidence="8" id="KW-1185">Reference proteome</keyword>
<name>A0A834ZB83_TETSI</name>
<evidence type="ECO:0000256" key="2">
    <source>
        <dbReference type="ARBA" id="ARBA00023098"/>
    </source>
</evidence>
<evidence type="ECO:0000313" key="7">
    <source>
        <dbReference type="EMBL" id="KAF8404264.1"/>
    </source>
</evidence>
<keyword evidence="2 3" id="KW-0443">Lipid metabolism</keyword>
<evidence type="ECO:0000256" key="3">
    <source>
        <dbReference type="PROSITE-ProRule" id="PRU01161"/>
    </source>
</evidence>
<feature type="chain" id="PRO_5032494219" description="Patatin" evidence="5">
    <location>
        <begin position="20"/>
        <end position="401"/>
    </location>
</feature>
<keyword evidence="5" id="KW-0732">Signal</keyword>
<dbReference type="Proteomes" id="UP000655225">
    <property type="component" value="Unassembled WGS sequence"/>
</dbReference>
<dbReference type="InterPro" id="IPR002641">
    <property type="entry name" value="PNPLA_dom"/>
</dbReference>
<sequence>MPAILVHLGLKLNAIFVSSYQLYSVVCDFVFMASNSAHNLPHELGKMVIVLSIDGGGIRGIIPNTILAFLESKLQDLDGEEARIADYFDVIAGTSIGGLVATMLSAPGNNNRPLFAAKDITKVFGAIRGPKYNGRYLHAKVEELLSDMRIDQALTDLVIPTLDIKLLKPTIFSASEARKDVSRNALLSDICITTSAAPTYLPAHYFETKDSEGDTRSFNLVDGGVAANNLALMAIAQMSKQIMTQELQVISLGTGAAMCNEKFSAAEASKWGVFEWLRNSGSLPLIDTLCQASMDMVEIPVSSLFKAYNCEWNYLRMQDHTLMGDASSVDIVIEENLINLVNIGEDLLKKPMSWSNSVQTGRREMMKEEEIQETNEEALIRFAKILSDEHKLRKARLAGDH</sequence>
<feature type="active site" description="Proton acceptor" evidence="3">
    <location>
        <position position="222"/>
    </location>
</feature>
<dbReference type="OrthoDB" id="1658288at2759"/>